<gene>
    <name evidence="7" type="ORF">Adu01nite_17690</name>
</gene>
<evidence type="ECO:0000256" key="2">
    <source>
        <dbReference type="ARBA" id="ARBA00023015"/>
    </source>
</evidence>
<keyword evidence="8" id="KW-1185">Reference proteome</keyword>
<keyword evidence="3 5" id="KW-0238">DNA-binding</keyword>
<accession>A0ABQ3YSS0</accession>
<reference evidence="7 8" key="1">
    <citation type="submission" date="2021-01" db="EMBL/GenBank/DDBJ databases">
        <title>Whole genome shotgun sequence of Actinoplanes durhamensis NBRC 14914.</title>
        <authorList>
            <person name="Komaki H."/>
            <person name="Tamura T."/>
        </authorList>
    </citation>
    <scope>NUCLEOTIDE SEQUENCE [LARGE SCALE GENOMIC DNA]</scope>
    <source>
        <strain evidence="7 8">NBRC 14914</strain>
    </source>
</reference>
<dbReference type="InterPro" id="IPR009057">
    <property type="entry name" value="Homeodomain-like_sf"/>
</dbReference>
<dbReference type="PANTHER" id="PTHR30055:SF238">
    <property type="entry name" value="MYCOFACTOCIN BIOSYNTHESIS TRANSCRIPTIONAL REGULATOR MFTR-RELATED"/>
    <property type="match status" value="1"/>
</dbReference>
<dbReference type="Pfam" id="PF00440">
    <property type="entry name" value="TetR_N"/>
    <property type="match status" value="1"/>
</dbReference>
<evidence type="ECO:0000256" key="4">
    <source>
        <dbReference type="ARBA" id="ARBA00023163"/>
    </source>
</evidence>
<evidence type="ECO:0000256" key="3">
    <source>
        <dbReference type="ARBA" id="ARBA00023125"/>
    </source>
</evidence>
<sequence>MASVRRASRNKNDILMKAGDVVAARGFENTRFSDVAGHAGTSVSTLQYLFGNREDLVVQALRARSAYLLEEARRRSAEIADPLERLRWVAGHLAAHDGEPEAARAEWMLWVEYWRTALRDEELAAESIVAYDGWLQLVRDAVEAAVRAGLINPPADLDRVAQGACAIADGLGIQIALRRPGVDWERAGEITRAWLAAALDCPEINLTDR</sequence>
<dbReference type="SUPFAM" id="SSF48498">
    <property type="entry name" value="Tetracyclin repressor-like, C-terminal domain"/>
    <property type="match status" value="1"/>
</dbReference>
<evidence type="ECO:0000256" key="5">
    <source>
        <dbReference type="PROSITE-ProRule" id="PRU00335"/>
    </source>
</evidence>
<dbReference type="InterPro" id="IPR001647">
    <property type="entry name" value="HTH_TetR"/>
</dbReference>
<dbReference type="PROSITE" id="PS50977">
    <property type="entry name" value="HTH_TETR_2"/>
    <property type="match status" value="1"/>
</dbReference>
<dbReference type="InterPro" id="IPR039538">
    <property type="entry name" value="BetI_C"/>
</dbReference>
<dbReference type="PANTHER" id="PTHR30055">
    <property type="entry name" value="HTH-TYPE TRANSCRIPTIONAL REGULATOR RUTR"/>
    <property type="match status" value="1"/>
</dbReference>
<dbReference type="Pfam" id="PF13977">
    <property type="entry name" value="TetR_C_6"/>
    <property type="match status" value="1"/>
</dbReference>
<comment type="caution">
    <text evidence="7">The sequence shown here is derived from an EMBL/GenBank/DDBJ whole genome shotgun (WGS) entry which is preliminary data.</text>
</comment>
<dbReference type="EMBL" id="BOML01000014">
    <property type="protein sequence ID" value="GIE00419.1"/>
    <property type="molecule type" value="Genomic_DNA"/>
</dbReference>
<protein>
    <recommendedName>
        <fullName evidence="6">HTH tetR-type domain-containing protein</fullName>
    </recommendedName>
</protein>
<evidence type="ECO:0000313" key="7">
    <source>
        <dbReference type="EMBL" id="GIE00419.1"/>
    </source>
</evidence>
<feature type="domain" description="HTH tetR-type" evidence="6">
    <location>
        <begin position="8"/>
        <end position="68"/>
    </location>
</feature>
<dbReference type="Proteomes" id="UP000637628">
    <property type="component" value="Unassembled WGS sequence"/>
</dbReference>
<dbReference type="InterPro" id="IPR036271">
    <property type="entry name" value="Tet_transcr_reg_TetR-rel_C_sf"/>
</dbReference>
<keyword evidence="4" id="KW-0804">Transcription</keyword>
<keyword evidence="1" id="KW-0678">Repressor</keyword>
<evidence type="ECO:0000256" key="1">
    <source>
        <dbReference type="ARBA" id="ARBA00022491"/>
    </source>
</evidence>
<organism evidence="7 8">
    <name type="scientific">Paractinoplanes durhamensis</name>
    <dbReference type="NCBI Taxonomy" id="113563"/>
    <lineage>
        <taxon>Bacteria</taxon>
        <taxon>Bacillati</taxon>
        <taxon>Actinomycetota</taxon>
        <taxon>Actinomycetes</taxon>
        <taxon>Micromonosporales</taxon>
        <taxon>Micromonosporaceae</taxon>
        <taxon>Paractinoplanes</taxon>
    </lineage>
</organism>
<dbReference type="InterPro" id="IPR050109">
    <property type="entry name" value="HTH-type_TetR-like_transc_reg"/>
</dbReference>
<feature type="DNA-binding region" description="H-T-H motif" evidence="5">
    <location>
        <begin position="31"/>
        <end position="50"/>
    </location>
</feature>
<name>A0ABQ3YSS0_9ACTN</name>
<dbReference type="Gene3D" id="1.10.357.10">
    <property type="entry name" value="Tetracycline Repressor, domain 2"/>
    <property type="match status" value="1"/>
</dbReference>
<proteinExistence type="predicted"/>
<keyword evidence="2" id="KW-0805">Transcription regulation</keyword>
<evidence type="ECO:0000259" key="6">
    <source>
        <dbReference type="PROSITE" id="PS50977"/>
    </source>
</evidence>
<evidence type="ECO:0000313" key="8">
    <source>
        <dbReference type="Proteomes" id="UP000637628"/>
    </source>
</evidence>
<dbReference type="SUPFAM" id="SSF46689">
    <property type="entry name" value="Homeodomain-like"/>
    <property type="match status" value="1"/>
</dbReference>